<dbReference type="InterPro" id="IPR043130">
    <property type="entry name" value="CDP-OH_PTrfase_TM_dom"/>
</dbReference>
<gene>
    <name evidence="14" type="primary">pgsA</name>
    <name evidence="14" type="ORF">CHT91_09680</name>
</gene>
<feature type="transmembrane region" description="Helical" evidence="13">
    <location>
        <begin position="136"/>
        <end position="153"/>
    </location>
</feature>
<reference evidence="14 15" key="1">
    <citation type="submission" date="2017-07" db="EMBL/GenBank/DDBJ databases">
        <authorList>
            <person name="Sun Z.S."/>
            <person name="Albrecht U."/>
            <person name="Echele G."/>
            <person name="Lee C.C."/>
        </authorList>
    </citation>
    <scope>NUCLEOTIDE SEQUENCE [LARGE SCALE GENOMIC DNA]</scope>
    <source>
        <strain evidence="14 15">P16-029</strain>
    </source>
</reference>
<keyword evidence="10" id="KW-1208">Phospholipid metabolism</keyword>
<name>A0A3E2DDZ2_9ACTN</name>
<dbReference type="EMBL" id="NOWI01000008">
    <property type="protein sequence ID" value="RFT43193.1"/>
    <property type="molecule type" value="Genomic_DNA"/>
</dbReference>
<dbReference type="EC" id="2.7.8.5" evidence="11"/>
<comment type="subcellular location">
    <subcellularLocation>
        <location evidence="1">Membrane</location>
        <topology evidence="1">Multi-pass membrane protein</topology>
    </subcellularLocation>
</comment>
<comment type="caution">
    <text evidence="14">The sequence shown here is derived from an EMBL/GenBank/DDBJ whole genome shotgun (WGS) entry which is preliminary data.</text>
</comment>
<evidence type="ECO:0000256" key="13">
    <source>
        <dbReference type="SAM" id="Phobius"/>
    </source>
</evidence>
<dbReference type="GO" id="GO:0046474">
    <property type="term" value="P:glycerophospholipid biosynthetic process"/>
    <property type="evidence" value="ECO:0007669"/>
    <property type="project" value="TreeGrafter"/>
</dbReference>
<dbReference type="PIRSF" id="PIRSF000847">
    <property type="entry name" value="Phos_ph_gly_syn"/>
    <property type="match status" value="1"/>
</dbReference>
<keyword evidence="3" id="KW-0444">Lipid biosynthesis</keyword>
<organism evidence="14 15">
    <name type="scientific">Cutibacterium avidum</name>
    <dbReference type="NCBI Taxonomy" id="33010"/>
    <lineage>
        <taxon>Bacteria</taxon>
        <taxon>Bacillati</taxon>
        <taxon>Actinomycetota</taxon>
        <taxon>Actinomycetes</taxon>
        <taxon>Propionibacteriales</taxon>
        <taxon>Propionibacteriaceae</taxon>
        <taxon>Cutibacterium</taxon>
    </lineage>
</organism>
<evidence type="ECO:0000256" key="3">
    <source>
        <dbReference type="ARBA" id="ARBA00022516"/>
    </source>
</evidence>
<dbReference type="Gene3D" id="1.20.120.1760">
    <property type="match status" value="1"/>
</dbReference>
<dbReference type="PANTHER" id="PTHR14269">
    <property type="entry name" value="CDP-DIACYLGLYCEROL--GLYCEROL-3-PHOSPHATE 3-PHOSPHATIDYLTRANSFERASE-RELATED"/>
    <property type="match status" value="1"/>
</dbReference>
<evidence type="ECO:0000256" key="2">
    <source>
        <dbReference type="ARBA" id="ARBA00010441"/>
    </source>
</evidence>
<dbReference type="Pfam" id="PF01066">
    <property type="entry name" value="CDP-OH_P_transf"/>
    <property type="match status" value="1"/>
</dbReference>
<evidence type="ECO:0000256" key="8">
    <source>
        <dbReference type="ARBA" id="ARBA00023136"/>
    </source>
</evidence>
<evidence type="ECO:0000256" key="12">
    <source>
        <dbReference type="RuleBase" id="RU003750"/>
    </source>
</evidence>
<protein>
    <recommendedName>
        <fullName evidence="11">CDP-diacylglycerol--glycerol-3-phosphate 3-phosphatidyltransferase</fullName>
        <ecNumber evidence="11">2.7.8.5</ecNumber>
    </recommendedName>
</protein>
<dbReference type="UniPathway" id="UPA00085"/>
<evidence type="ECO:0000256" key="6">
    <source>
        <dbReference type="ARBA" id="ARBA00022989"/>
    </source>
</evidence>
<proteinExistence type="inferred from homology"/>
<keyword evidence="4 12" id="KW-0808">Transferase</keyword>
<sequence length="206" mass="23058">MATKKDRSSNINVPNALTLLRAVAVPVFGWMLLAHAHEGSWRTVTTIVFMVAILTDFVDGKIARKYNLVTNFGKIGDSIADKALTGMAFIGLSILGELPWWMTIIILLREWGITVMRMKMLKYEVMAANKGGKLKTAMQSLAITLFCLGLWRTPTFVDVFAWAVMIIAFLLTVVTGLVYIRDAIQIRNRAKNAEVKPVKSRKQNLK</sequence>
<keyword evidence="9" id="KW-0594">Phospholipid biosynthesis</keyword>
<dbReference type="InterPro" id="IPR050324">
    <property type="entry name" value="CDP-alcohol_PTase-I"/>
</dbReference>
<dbReference type="GO" id="GO:0016020">
    <property type="term" value="C:membrane"/>
    <property type="evidence" value="ECO:0007669"/>
    <property type="project" value="UniProtKB-SubCell"/>
</dbReference>
<feature type="transmembrane region" description="Helical" evidence="13">
    <location>
        <begin position="159"/>
        <end position="180"/>
    </location>
</feature>
<feature type="transmembrane region" description="Helical" evidence="13">
    <location>
        <begin position="12"/>
        <end position="33"/>
    </location>
</feature>
<dbReference type="RefSeq" id="WP_117189591.1">
    <property type="nucleotide sequence ID" value="NZ_NOWI01000008.1"/>
</dbReference>
<evidence type="ECO:0000256" key="7">
    <source>
        <dbReference type="ARBA" id="ARBA00023098"/>
    </source>
</evidence>
<evidence type="ECO:0000256" key="11">
    <source>
        <dbReference type="NCBIfam" id="TIGR00560"/>
    </source>
</evidence>
<keyword evidence="6 13" id="KW-1133">Transmembrane helix</keyword>
<dbReference type="PANTHER" id="PTHR14269:SF52">
    <property type="entry name" value="PHOSPHATIDYLGLYCEROPHOSPHATE SYNTHASE-RELATED"/>
    <property type="match status" value="1"/>
</dbReference>
<keyword evidence="7" id="KW-0443">Lipid metabolism</keyword>
<evidence type="ECO:0000313" key="14">
    <source>
        <dbReference type="EMBL" id="RFT43193.1"/>
    </source>
</evidence>
<dbReference type="InterPro" id="IPR004570">
    <property type="entry name" value="Phosphatidylglycerol_P_synth"/>
</dbReference>
<dbReference type="InterPro" id="IPR000462">
    <property type="entry name" value="CDP-OH_P_trans"/>
</dbReference>
<dbReference type="Proteomes" id="UP000259211">
    <property type="component" value="Unassembled WGS sequence"/>
</dbReference>
<dbReference type="InterPro" id="IPR048254">
    <property type="entry name" value="CDP_ALCOHOL_P_TRANSF_CS"/>
</dbReference>
<dbReference type="AlphaFoldDB" id="A0A3E2DDZ2"/>
<evidence type="ECO:0000256" key="5">
    <source>
        <dbReference type="ARBA" id="ARBA00022692"/>
    </source>
</evidence>
<evidence type="ECO:0000313" key="15">
    <source>
        <dbReference type="Proteomes" id="UP000259211"/>
    </source>
</evidence>
<dbReference type="NCBIfam" id="TIGR00560">
    <property type="entry name" value="pgsA"/>
    <property type="match status" value="1"/>
</dbReference>
<evidence type="ECO:0000256" key="4">
    <source>
        <dbReference type="ARBA" id="ARBA00022679"/>
    </source>
</evidence>
<dbReference type="PROSITE" id="PS00379">
    <property type="entry name" value="CDP_ALCOHOL_P_TRANSF"/>
    <property type="match status" value="1"/>
</dbReference>
<evidence type="ECO:0000256" key="10">
    <source>
        <dbReference type="ARBA" id="ARBA00023264"/>
    </source>
</evidence>
<evidence type="ECO:0000256" key="1">
    <source>
        <dbReference type="ARBA" id="ARBA00004141"/>
    </source>
</evidence>
<dbReference type="GO" id="GO:0008444">
    <property type="term" value="F:CDP-diacylglycerol-glycerol-3-phosphate 3-phosphatidyltransferase activity"/>
    <property type="evidence" value="ECO:0007669"/>
    <property type="project" value="UniProtKB-UniRule"/>
</dbReference>
<accession>A0A3E2DDZ2</accession>
<keyword evidence="5 13" id="KW-0812">Transmembrane</keyword>
<keyword evidence="8 13" id="KW-0472">Membrane</keyword>
<comment type="similarity">
    <text evidence="2 12">Belongs to the CDP-alcohol phosphatidyltransferase class-I family.</text>
</comment>
<evidence type="ECO:0000256" key="9">
    <source>
        <dbReference type="ARBA" id="ARBA00023209"/>
    </source>
</evidence>